<name>A0A919Q1D9_9ACTN</name>
<sequence length="162" mass="17687">MRTPRQILTEAHTIAVVGASRDPQKPAHWVPGMLQEQGWRIVPVNPHADTILGEHAYARLTDVAEHVDVVEVFRPADEAPEIVRMAAAVGAGAVWLQLGLVSREARQIAGEAGLDYVEDTCMGQERALHDLVHGCEQPPRCRVYHGNPATPDIAEVPTAPWS</sequence>
<accession>A0A919Q1D9</accession>
<dbReference type="Proteomes" id="UP000660611">
    <property type="component" value="Unassembled WGS sequence"/>
</dbReference>
<protein>
    <recommendedName>
        <fullName evidence="1">CoA-binding domain-containing protein</fullName>
    </recommendedName>
</protein>
<dbReference type="InterPro" id="IPR003781">
    <property type="entry name" value="CoA-bd"/>
</dbReference>
<dbReference type="PANTHER" id="PTHR33303:SF2">
    <property type="entry name" value="COA-BINDING DOMAIN-CONTAINING PROTEIN"/>
    <property type="match status" value="1"/>
</dbReference>
<evidence type="ECO:0000313" key="3">
    <source>
        <dbReference type="Proteomes" id="UP000660611"/>
    </source>
</evidence>
<evidence type="ECO:0000313" key="2">
    <source>
        <dbReference type="EMBL" id="GIG52443.1"/>
    </source>
</evidence>
<keyword evidence="3" id="KW-1185">Reference proteome</keyword>
<dbReference type="EMBL" id="BONQ01000179">
    <property type="protein sequence ID" value="GIG52443.1"/>
    <property type="molecule type" value="Genomic_DNA"/>
</dbReference>
<dbReference type="AlphaFoldDB" id="A0A919Q1D9"/>
<dbReference type="SMART" id="SM00881">
    <property type="entry name" value="CoA_binding"/>
    <property type="match status" value="1"/>
</dbReference>
<organism evidence="2 3">
    <name type="scientific">Dactylosporangium siamense</name>
    <dbReference type="NCBI Taxonomy" id="685454"/>
    <lineage>
        <taxon>Bacteria</taxon>
        <taxon>Bacillati</taxon>
        <taxon>Actinomycetota</taxon>
        <taxon>Actinomycetes</taxon>
        <taxon>Micromonosporales</taxon>
        <taxon>Micromonosporaceae</taxon>
        <taxon>Dactylosporangium</taxon>
    </lineage>
</organism>
<dbReference type="Pfam" id="PF13380">
    <property type="entry name" value="CoA_binding_2"/>
    <property type="match status" value="1"/>
</dbReference>
<dbReference type="PANTHER" id="PTHR33303">
    <property type="entry name" value="CYTOPLASMIC PROTEIN-RELATED"/>
    <property type="match status" value="1"/>
</dbReference>
<dbReference type="SUPFAM" id="SSF51735">
    <property type="entry name" value="NAD(P)-binding Rossmann-fold domains"/>
    <property type="match status" value="1"/>
</dbReference>
<gene>
    <name evidence="2" type="ORF">Dsi01nite_104840</name>
</gene>
<reference evidence="2" key="1">
    <citation type="submission" date="2021-01" db="EMBL/GenBank/DDBJ databases">
        <title>Whole genome shotgun sequence of Dactylosporangium siamense NBRC 106093.</title>
        <authorList>
            <person name="Komaki H."/>
            <person name="Tamura T."/>
        </authorList>
    </citation>
    <scope>NUCLEOTIDE SEQUENCE</scope>
    <source>
        <strain evidence="2">NBRC 106093</strain>
    </source>
</reference>
<comment type="caution">
    <text evidence="2">The sequence shown here is derived from an EMBL/GenBank/DDBJ whole genome shotgun (WGS) entry which is preliminary data.</text>
</comment>
<proteinExistence type="predicted"/>
<dbReference type="InterPro" id="IPR036291">
    <property type="entry name" value="NAD(P)-bd_dom_sf"/>
</dbReference>
<dbReference type="Gene3D" id="3.40.50.720">
    <property type="entry name" value="NAD(P)-binding Rossmann-like Domain"/>
    <property type="match status" value="1"/>
</dbReference>
<feature type="domain" description="CoA-binding" evidence="1">
    <location>
        <begin position="8"/>
        <end position="100"/>
    </location>
</feature>
<evidence type="ECO:0000259" key="1">
    <source>
        <dbReference type="SMART" id="SM00881"/>
    </source>
</evidence>